<accession>A0A1E5NF48</accession>
<protein>
    <recommendedName>
        <fullName evidence="3">Cell surface protein</fullName>
    </recommendedName>
</protein>
<dbReference type="AlphaFoldDB" id="A0A1E5NF48"/>
<gene>
    <name evidence="1" type="ORF">BFL38_08095</name>
</gene>
<dbReference type="InterPro" id="IPR032675">
    <property type="entry name" value="LRR_dom_sf"/>
</dbReference>
<proteinExistence type="predicted"/>
<dbReference type="PANTHER" id="PTHR45661">
    <property type="entry name" value="SURFACE ANTIGEN"/>
    <property type="match status" value="1"/>
</dbReference>
<dbReference type="PANTHER" id="PTHR45661:SF3">
    <property type="entry name" value="IG-LIKE DOMAIN-CONTAINING PROTEIN"/>
    <property type="match status" value="1"/>
</dbReference>
<reference evidence="1 2" key="1">
    <citation type="submission" date="2016-08" db="EMBL/GenBank/DDBJ databases">
        <title>Characterization and recognition of Brachyspira hampsonii sp. nov., a novel intestinal spirochete that is pathogenic to pigs.</title>
        <authorList>
            <person name="Mirajkar N."/>
            <person name="La T."/>
            <person name="Phillips N."/>
            <person name="Hampson D."/>
            <person name="Gebhart C."/>
        </authorList>
    </citation>
    <scope>NUCLEOTIDE SEQUENCE [LARGE SCALE GENOMIC DNA]</scope>
    <source>
        <strain evidence="1 2">P280/1</strain>
    </source>
</reference>
<dbReference type="EMBL" id="MDCO01000009">
    <property type="protein sequence ID" value="OEJ14789.1"/>
    <property type="molecule type" value="Genomic_DNA"/>
</dbReference>
<dbReference type="Proteomes" id="UP000095247">
    <property type="component" value="Unassembled WGS sequence"/>
</dbReference>
<dbReference type="Gene3D" id="3.80.10.10">
    <property type="entry name" value="Ribonuclease Inhibitor"/>
    <property type="match status" value="1"/>
</dbReference>
<dbReference type="RefSeq" id="WP_069726292.1">
    <property type="nucleotide sequence ID" value="NZ_MDCO01000009.1"/>
</dbReference>
<dbReference type="InterPro" id="IPR053139">
    <property type="entry name" value="Surface_bspA-like"/>
</dbReference>
<dbReference type="InterPro" id="IPR026906">
    <property type="entry name" value="LRR_5"/>
</dbReference>
<comment type="caution">
    <text evidence="1">The sequence shown here is derived from an EMBL/GenBank/DDBJ whole genome shotgun (WGS) entry which is preliminary data.</text>
</comment>
<organism evidence="1 2">
    <name type="scientific">Brachyspira hampsonii</name>
    <dbReference type="NCBI Taxonomy" id="1287055"/>
    <lineage>
        <taxon>Bacteria</taxon>
        <taxon>Pseudomonadati</taxon>
        <taxon>Spirochaetota</taxon>
        <taxon>Spirochaetia</taxon>
        <taxon>Brachyspirales</taxon>
        <taxon>Brachyspiraceae</taxon>
        <taxon>Brachyspira</taxon>
    </lineage>
</organism>
<dbReference type="PROSITE" id="PS51257">
    <property type="entry name" value="PROKAR_LIPOPROTEIN"/>
    <property type="match status" value="1"/>
</dbReference>
<evidence type="ECO:0000313" key="1">
    <source>
        <dbReference type="EMBL" id="OEJ14789.1"/>
    </source>
</evidence>
<dbReference type="SUPFAM" id="SSF52058">
    <property type="entry name" value="L domain-like"/>
    <property type="match status" value="1"/>
</dbReference>
<dbReference type="Pfam" id="PF13306">
    <property type="entry name" value="LRR_5"/>
    <property type="match status" value="1"/>
</dbReference>
<sequence length="322" mass="36483">MRKIILLTIILLIPLFLSCRNSITPASYNNNYINDEYLEYLEYGLEIDEANTQNMEEALVRYANNNNGKYKLIFKGTSTKKYDIWSSITQMLDYISLENIEIEVSLKYVDFPNNKIQDYLLGANAINKSVKKIILPDTITEIGEYSFYCPGLTNINLPDTLTKIGRRGFVGCHDLKTLKLPNSLNVIDELAFSLCGFESIELPDSVTSIGKSAFHDCDNLTYIKLPNNLYTISDSMFESCNLLNTITIPASVKVIEKYAFYYDQNLESVRFLNNDLSSMIIANNIFVGCSLKTVYIPSSSTASDETWRTALNLDPSVNIVRE</sequence>
<evidence type="ECO:0008006" key="3">
    <source>
        <dbReference type="Google" id="ProtNLM"/>
    </source>
</evidence>
<evidence type="ECO:0000313" key="2">
    <source>
        <dbReference type="Proteomes" id="UP000095247"/>
    </source>
</evidence>
<name>A0A1E5NF48_9SPIR</name>